<reference evidence="3" key="1">
    <citation type="submission" date="2022-10" db="EMBL/GenBank/DDBJ databases">
        <title>The complete genomes of actinobacterial strains from the NBC collection.</title>
        <authorList>
            <person name="Joergensen T.S."/>
            <person name="Alvarez Arevalo M."/>
            <person name="Sterndorff E.B."/>
            <person name="Faurdal D."/>
            <person name="Vuksanovic O."/>
            <person name="Mourched A.-S."/>
            <person name="Charusanti P."/>
            <person name="Shaw S."/>
            <person name="Blin K."/>
            <person name="Weber T."/>
        </authorList>
    </citation>
    <scope>NUCLEOTIDE SEQUENCE</scope>
    <source>
        <strain evidence="3">NBC_00049</strain>
    </source>
</reference>
<dbReference type="PANTHER" id="PTHR46268:SF6">
    <property type="entry name" value="UNIVERSAL STRESS PROTEIN UP12"/>
    <property type="match status" value="1"/>
</dbReference>
<organism evidence="3">
    <name type="scientific">Streptomyces sp. NBC_00049</name>
    <dbReference type="NCBI Taxonomy" id="2903617"/>
    <lineage>
        <taxon>Bacteria</taxon>
        <taxon>Bacillati</taxon>
        <taxon>Actinomycetota</taxon>
        <taxon>Actinomycetes</taxon>
        <taxon>Kitasatosporales</taxon>
        <taxon>Streptomycetaceae</taxon>
        <taxon>Streptomyces</taxon>
    </lineage>
</organism>
<dbReference type="PRINTS" id="PR01438">
    <property type="entry name" value="UNVRSLSTRESS"/>
</dbReference>
<accession>A0AAU2JYM4</accession>
<dbReference type="Pfam" id="PF00582">
    <property type="entry name" value="Usp"/>
    <property type="match status" value="2"/>
</dbReference>
<evidence type="ECO:0000259" key="2">
    <source>
        <dbReference type="Pfam" id="PF00582"/>
    </source>
</evidence>
<dbReference type="InterPro" id="IPR006015">
    <property type="entry name" value="Universal_stress_UspA"/>
</dbReference>
<dbReference type="AlphaFoldDB" id="A0AAU2JYM4"/>
<evidence type="ECO:0000256" key="1">
    <source>
        <dbReference type="ARBA" id="ARBA00008791"/>
    </source>
</evidence>
<dbReference type="InterPro" id="IPR006016">
    <property type="entry name" value="UspA"/>
</dbReference>
<sequence length="300" mass="31816">MEGTTSSSELGAVIVGVDGSDPARQAAMWAAAEAARRERPLHIVHGSDTDGRVLYVSAESIEHVRRAGRELLDATAAAVTERFPGLQVNPEFSRSAPVPSLHQAAGPDGTIVVGSRGLGGFGSLMLGSVGLKVAAGAKTPVIIVRGTENGAETGVVLAAVRDEHDLDCARYAAREAQIREGSLRLLHVWNILQSVGEVVTLLDDVEEIANEQVHHLNAVADRIREEFPDLTVRVDADKSTSVASVLVEASRQADLLVMGGRRSPSYLGPTLGRVTHSLVHHAHCPVQLIPRHTDKDGSES</sequence>
<name>A0AAU2JYM4_9ACTN</name>
<dbReference type="EMBL" id="CP108264">
    <property type="protein sequence ID" value="WTU77684.1"/>
    <property type="molecule type" value="Genomic_DNA"/>
</dbReference>
<feature type="domain" description="UspA" evidence="2">
    <location>
        <begin position="13"/>
        <end position="145"/>
    </location>
</feature>
<dbReference type="SUPFAM" id="SSF52402">
    <property type="entry name" value="Adenine nucleotide alpha hydrolases-like"/>
    <property type="match status" value="2"/>
</dbReference>
<dbReference type="Gene3D" id="3.40.50.620">
    <property type="entry name" value="HUPs"/>
    <property type="match status" value="2"/>
</dbReference>
<proteinExistence type="inferred from homology"/>
<dbReference type="PANTHER" id="PTHR46268">
    <property type="entry name" value="STRESS RESPONSE PROTEIN NHAX"/>
    <property type="match status" value="1"/>
</dbReference>
<comment type="similarity">
    <text evidence="1">Belongs to the universal stress protein A family.</text>
</comment>
<protein>
    <submittedName>
        <fullName evidence="3">Universal stress protein</fullName>
    </submittedName>
</protein>
<feature type="domain" description="UspA" evidence="2">
    <location>
        <begin position="156"/>
        <end position="289"/>
    </location>
</feature>
<gene>
    <name evidence="3" type="ORF">OG327_32605</name>
</gene>
<dbReference type="InterPro" id="IPR014729">
    <property type="entry name" value="Rossmann-like_a/b/a_fold"/>
</dbReference>
<evidence type="ECO:0000313" key="3">
    <source>
        <dbReference type="EMBL" id="WTU77684.1"/>
    </source>
</evidence>